<dbReference type="Pfam" id="PF06114">
    <property type="entry name" value="Peptidase_M78"/>
    <property type="match status" value="1"/>
</dbReference>
<comment type="caution">
    <text evidence="2">The sequence shown here is derived from an EMBL/GenBank/DDBJ whole genome shotgun (WGS) entry which is preliminary data.</text>
</comment>
<dbReference type="Proteomes" id="UP000365297">
    <property type="component" value="Unassembled WGS sequence"/>
</dbReference>
<organism evidence="2 5">
    <name type="scientific">Listeria monocytogenes</name>
    <dbReference type="NCBI Taxonomy" id="1639"/>
    <lineage>
        <taxon>Bacteria</taxon>
        <taxon>Bacillati</taxon>
        <taxon>Bacillota</taxon>
        <taxon>Bacilli</taxon>
        <taxon>Bacillales</taxon>
        <taxon>Listeriaceae</taxon>
        <taxon>Listeria</taxon>
    </lineage>
</organism>
<dbReference type="EMBL" id="AAAIXK010000008">
    <property type="protein sequence ID" value="EAC5551400.1"/>
    <property type="molecule type" value="Genomic_DNA"/>
</dbReference>
<sequence>MYYMKHYKPTMTELRMSESMKKHGITKPSQLDTEKIQIAYNVLVMEIDFPSAAFGAFGIVLSRGLRGEDYKNAFFHEFAHWLEHAGNQLQMTRPQKLMQEQQAEQMSMYLRIPFHMLNTIDFSSEDCIIEISETFNVPLELAGRRLKKIKDNVLCHSSTEAYLLRENKII</sequence>
<evidence type="ECO:0000313" key="5">
    <source>
        <dbReference type="Proteomes" id="UP000365297"/>
    </source>
</evidence>
<dbReference type="EMBL" id="QXLS01000002">
    <property type="protein sequence ID" value="RKA09314.1"/>
    <property type="molecule type" value="Genomic_DNA"/>
</dbReference>
<dbReference type="Proteomes" id="UP000272537">
    <property type="component" value="Unassembled WGS sequence"/>
</dbReference>
<dbReference type="RefSeq" id="WP_058831882.1">
    <property type="nucleotide sequence ID" value="NZ_LNNQ01000015.1"/>
</dbReference>
<evidence type="ECO:0000313" key="3">
    <source>
        <dbReference type="EMBL" id="RKA09314.1"/>
    </source>
</evidence>
<dbReference type="AlphaFoldDB" id="A0A9P1WVW9"/>
<dbReference type="InterPro" id="IPR010359">
    <property type="entry name" value="IrrE_HExxH"/>
</dbReference>
<gene>
    <name evidence="2" type="ORF">ARY78_13270</name>
    <name evidence="3" type="ORF">DYZ80_00956</name>
</gene>
<feature type="domain" description="IrrE N-terminal-like" evidence="1">
    <location>
        <begin position="59"/>
        <end position="147"/>
    </location>
</feature>
<evidence type="ECO:0000259" key="1">
    <source>
        <dbReference type="Pfam" id="PF06114"/>
    </source>
</evidence>
<proteinExistence type="predicted"/>
<accession>A0A9P1WVW9</accession>
<reference evidence="2 5" key="2">
    <citation type="submission" date="2018-06" db="EMBL/GenBank/DDBJ databases">
        <authorList>
            <consortium name="GenomeTrakr: Next Generation Sequencing Network for Food Pathogen Tracability"/>
        </authorList>
    </citation>
    <scope>NUCLEOTIDE SEQUENCE [LARGE SCALE GENOMIC DNA]</scope>
    <source>
        <strain evidence="2 5">FDA00007096</strain>
    </source>
</reference>
<evidence type="ECO:0000313" key="2">
    <source>
        <dbReference type="EMBL" id="EAC5551400.1"/>
    </source>
</evidence>
<name>A0A9P1WVW9_LISMN</name>
<reference evidence="3 4" key="1">
    <citation type="journal article" date="2018" name="BMC Genomics">
        <title>Genes significantly associated with lineage II food isolates of Listeria monocytogenes.</title>
        <authorList>
            <person name="Pirone-Davies C."/>
            <person name="Chen Y."/>
            <person name="Pightling A."/>
            <person name="Ryan G."/>
            <person name="Wang Y."/>
            <person name="Yao K."/>
            <person name="Hoffmann M."/>
            <person name="Allard M.W."/>
        </authorList>
    </citation>
    <scope>NUCLEOTIDE SEQUENCE [LARGE SCALE GENOMIC DNA]</scope>
    <source>
        <strain evidence="3 4">PNUSAL000550</strain>
    </source>
</reference>
<evidence type="ECO:0000313" key="4">
    <source>
        <dbReference type="Proteomes" id="UP000272537"/>
    </source>
</evidence>
<protein>
    <submittedName>
        <fullName evidence="2">ImmA/IrrE family metallo-endopeptidase</fullName>
    </submittedName>
</protein>